<evidence type="ECO:0000313" key="2">
    <source>
        <dbReference type="EnsemblMetazoa" id="PPA39504.1"/>
    </source>
</evidence>
<reference evidence="3" key="1">
    <citation type="journal article" date="2008" name="Nat. Genet.">
        <title>The Pristionchus pacificus genome provides a unique perspective on nematode lifestyle and parasitism.</title>
        <authorList>
            <person name="Dieterich C."/>
            <person name="Clifton S.W."/>
            <person name="Schuster L.N."/>
            <person name="Chinwalla A."/>
            <person name="Delehaunty K."/>
            <person name="Dinkelacker I."/>
            <person name="Fulton L."/>
            <person name="Fulton R."/>
            <person name="Godfrey J."/>
            <person name="Minx P."/>
            <person name="Mitreva M."/>
            <person name="Roeseler W."/>
            <person name="Tian H."/>
            <person name="Witte H."/>
            <person name="Yang S.P."/>
            <person name="Wilson R.K."/>
            <person name="Sommer R.J."/>
        </authorList>
    </citation>
    <scope>NUCLEOTIDE SEQUENCE [LARGE SCALE GENOMIC DNA]</scope>
    <source>
        <strain evidence="3">PS312</strain>
    </source>
</reference>
<evidence type="ECO:0000313" key="3">
    <source>
        <dbReference type="Proteomes" id="UP000005239"/>
    </source>
</evidence>
<dbReference type="AlphaFoldDB" id="A0A8R1Z2R5"/>
<dbReference type="Proteomes" id="UP000005239">
    <property type="component" value="Unassembled WGS sequence"/>
</dbReference>
<sequence>MVMAGFHSTTASAGHVTRYTGELTKDEVMRHYYCMDYGIIRNIRTKLFISGHRCYLPHCSRSDHPHSLRSIRNPDLLQSQKRRNTT</sequence>
<evidence type="ECO:0000256" key="1">
    <source>
        <dbReference type="SAM" id="MobiDB-lite"/>
    </source>
</evidence>
<accession>A0A8R1Z2R5</accession>
<organism evidence="2 3">
    <name type="scientific">Pristionchus pacificus</name>
    <name type="common">Parasitic nematode worm</name>
    <dbReference type="NCBI Taxonomy" id="54126"/>
    <lineage>
        <taxon>Eukaryota</taxon>
        <taxon>Metazoa</taxon>
        <taxon>Ecdysozoa</taxon>
        <taxon>Nematoda</taxon>
        <taxon>Chromadorea</taxon>
        <taxon>Rhabditida</taxon>
        <taxon>Rhabditina</taxon>
        <taxon>Diplogasteromorpha</taxon>
        <taxon>Diplogasteroidea</taxon>
        <taxon>Neodiplogasteridae</taxon>
        <taxon>Pristionchus</taxon>
    </lineage>
</organism>
<feature type="region of interest" description="Disordered" evidence="1">
    <location>
        <begin position="61"/>
        <end position="86"/>
    </location>
</feature>
<proteinExistence type="predicted"/>
<name>A0A8R1Z2R5_PRIPA</name>
<protein>
    <submittedName>
        <fullName evidence="2">Uncharacterized protein</fullName>
    </submittedName>
</protein>
<gene>
    <name evidence="2" type="primary">WBGene00277873</name>
</gene>
<keyword evidence="3" id="KW-1185">Reference proteome</keyword>
<dbReference type="EnsemblMetazoa" id="PPA39504.1">
    <property type="protein sequence ID" value="PPA39504.1"/>
    <property type="gene ID" value="WBGene00277873"/>
</dbReference>
<reference evidence="2" key="2">
    <citation type="submission" date="2022-06" db="UniProtKB">
        <authorList>
            <consortium name="EnsemblMetazoa"/>
        </authorList>
    </citation>
    <scope>IDENTIFICATION</scope>
    <source>
        <strain evidence="2">PS312</strain>
    </source>
</reference>